<proteinExistence type="predicted"/>
<keyword evidence="2" id="KW-1185">Reference proteome</keyword>
<comment type="caution">
    <text evidence="1">The sequence shown here is derived from an EMBL/GenBank/DDBJ whole genome shotgun (WGS) entry which is preliminary data.</text>
</comment>
<reference evidence="1 2" key="1">
    <citation type="submission" date="2022-01" db="EMBL/GenBank/DDBJ databases">
        <title>Whole genome-based taxonomy of the Shewanellaceae.</title>
        <authorList>
            <person name="Martin-Rodriguez A.J."/>
        </authorList>
    </citation>
    <scope>NUCLEOTIDE SEQUENCE [LARGE SCALE GENOMIC DNA]</scope>
    <source>
        <strain evidence="1 2">DSM 17177</strain>
    </source>
</reference>
<sequence length="104" mass="11741">MSFKTEPTGYEKTALSDLQGAWVNLRNAVVDEFGFPNSDKLLFQIDEAMSWESVRNLNHMKSTLLLIRNITSQTESPEEVIFWVNEVKESLDGTFKAIASGKAK</sequence>
<protein>
    <submittedName>
        <fullName evidence="1">Uncharacterized protein</fullName>
    </submittedName>
</protein>
<dbReference type="Proteomes" id="UP001203423">
    <property type="component" value="Unassembled WGS sequence"/>
</dbReference>
<organism evidence="1 2">
    <name type="scientific">Shewanella surugensis</name>
    <dbReference type="NCBI Taxonomy" id="212020"/>
    <lineage>
        <taxon>Bacteria</taxon>
        <taxon>Pseudomonadati</taxon>
        <taxon>Pseudomonadota</taxon>
        <taxon>Gammaproteobacteria</taxon>
        <taxon>Alteromonadales</taxon>
        <taxon>Shewanellaceae</taxon>
        <taxon>Shewanella</taxon>
    </lineage>
</organism>
<name>A0ABT0LIM2_9GAMM</name>
<accession>A0ABT0LIM2</accession>
<evidence type="ECO:0000313" key="2">
    <source>
        <dbReference type="Proteomes" id="UP001203423"/>
    </source>
</evidence>
<evidence type="ECO:0000313" key="1">
    <source>
        <dbReference type="EMBL" id="MCL1127548.1"/>
    </source>
</evidence>
<gene>
    <name evidence="1" type="ORF">L2764_24515</name>
</gene>
<dbReference type="RefSeq" id="WP_248942988.1">
    <property type="nucleotide sequence ID" value="NZ_JAKIKS010000173.1"/>
</dbReference>
<dbReference type="EMBL" id="JAKIKS010000173">
    <property type="protein sequence ID" value="MCL1127548.1"/>
    <property type="molecule type" value="Genomic_DNA"/>
</dbReference>